<dbReference type="RefSeq" id="XP_053586679.1">
    <property type="nucleotide sequence ID" value="XM_053727102.1"/>
</dbReference>
<name>A0A6A5H2E1_CAERE</name>
<evidence type="ECO:0000313" key="2">
    <source>
        <dbReference type="Proteomes" id="UP000483820"/>
    </source>
</evidence>
<evidence type="ECO:0000313" key="1">
    <source>
        <dbReference type="EMBL" id="KAF1760642.1"/>
    </source>
</evidence>
<gene>
    <name evidence="1" type="ORF">GCK72_008891</name>
</gene>
<dbReference type="CTD" id="9808109"/>
<accession>A0A6A5H2E1</accession>
<organism evidence="1 2">
    <name type="scientific">Caenorhabditis remanei</name>
    <name type="common">Caenorhabditis vulgaris</name>
    <dbReference type="NCBI Taxonomy" id="31234"/>
    <lineage>
        <taxon>Eukaryota</taxon>
        <taxon>Metazoa</taxon>
        <taxon>Ecdysozoa</taxon>
        <taxon>Nematoda</taxon>
        <taxon>Chromadorea</taxon>
        <taxon>Rhabditida</taxon>
        <taxon>Rhabditina</taxon>
        <taxon>Rhabditomorpha</taxon>
        <taxon>Rhabditoidea</taxon>
        <taxon>Rhabditidae</taxon>
        <taxon>Peloderinae</taxon>
        <taxon>Caenorhabditis</taxon>
    </lineage>
</organism>
<comment type="caution">
    <text evidence="1">The sequence shown here is derived from an EMBL/GenBank/DDBJ whole genome shotgun (WGS) entry which is preliminary data.</text>
</comment>
<dbReference type="KEGG" id="crq:GCK72_008891"/>
<reference evidence="1 2" key="1">
    <citation type="submission" date="2019-12" db="EMBL/GenBank/DDBJ databases">
        <title>Chromosome-level assembly of the Caenorhabditis remanei genome.</title>
        <authorList>
            <person name="Teterina A.A."/>
            <person name="Willis J.H."/>
            <person name="Phillips P.C."/>
        </authorList>
    </citation>
    <scope>NUCLEOTIDE SEQUENCE [LARGE SCALE GENOMIC DNA]</scope>
    <source>
        <strain evidence="1 2">PX506</strain>
        <tissue evidence="1">Whole organism</tissue>
    </source>
</reference>
<proteinExistence type="predicted"/>
<sequence length="163" mass="19306">MAFYDVQLQNYPGIDATLPSDDIYREIMDMGVKLKVYLYTLPREELHIHLHNTMQLLKKWKNSSAIEKITDVRGLIDAEINQRIIRAYDTVEEIYKQLCVPMTLEESLDYLENQLAFDPPLEFQTTEEVVNYIEQLKLQLDYNFDNTLEEQQQLMRLFHAATL</sequence>
<dbReference type="GeneID" id="9808109"/>
<dbReference type="EMBL" id="WUAV01000003">
    <property type="protein sequence ID" value="KAF1760642.1"/>
    <property type="molecule type" value="Genomic_DNA"/>
</dbReference>
<dbReference type="AlphaFoldDB" id="A0A6A5H2E1"/>
<protein>
    <submittedName>
        <fullName evidence="1">Uncharacterized protein</fullName>
    </submittedName>
</protein>
<dbReference type="Proteomes" id="UP000483820">
    <property type="component" value="Chromosome III"/>
</dbReference>